<protein>
    <submittedName>
        <fullName evidence="2">Uncharacterized protein</fullName>
    </submittedName>
</protein>
<feature type="compositionally biased region" description="Basic residues" evidence="1">
    <location>
        <begin position="70"/>
        <end position="80"/>
    </location>
</feature>
<proteinExistence type="predicted"/>
<organism evidence="2 3">
    <name type="scientific">Athelia psychrophila</name>
    <dbReference type="NCBI Taxonomy" id="1759441"/>
    <lineage>
        <taxon>Eukaryota</taxon>
        <taxon>Fungi</taxon>
        <taxon>Dikarya</taxon>
        <taxon>Basidiomycota</taxon>
        <taxon>Agaricomycotina</taxon>
        <taxon>Agaricomycetes</taxon>
        <taxon>Agaricomycetidae</taxon>
        <taxon>Atheliales</taxon>
        <taxon>Atheliaceae</taxon>
        <taxon>Athelia</taxon>
    </lineage>
</organism>
<evidence type="ECO:0000313" key="3">
    <source>
        <dbReference type="Proteomes" id="UP000076532"/>
    </source>
</evidence>
<dbReference type="AlphaFoldDB" id="A0A165X4K4"/>
<sequence>MRCSVTTCPRHSLMCCPLLTILPSNGLQSVDNELSDAKRGLSAAPLGGNVQTDEGERDRCHLLPQSNMGKQRRARNGKCK</sequence>
<reference evidence="2 3" key="1">
    <citation type="journal article" date="2016" name="Mol. Biol. Evol.">
        <title>Comparative Genomics of Early-Diverging Mushroom-Forming Fungi Provides Insights into the Origins of Lignocellulose Decay Capabilities.</title>
        <authorList>
            <person name="Nagy L.G."/>
            <person name="Riley R."/>
            <person name="Tritt A."/>
            <person name="Adam C."/>
            <person name="Daum C."/>
            <person name="Floudas D."/>
            <person name="Sun H."/>
            <person name="Yadav J.S."/>
            <person name="Pangilinan J."/>
            <person name="Larsson K.H."/>
            <person name="Matsuura K."/>
            <person name="Barry K."/>
            <person name="Labutti K."/>
            <person name="Kuo R."/>
            <person name="Ohm R.A."/>
            <person name="Bhattacharya S.S."/>
            <person name="Shirouzu T."/>
            <person name="Yoshinaga Y."/>
            <person name="Martin F.M."/>
            <person name="Grigoriev I.V."/>
            <person name="Hibbett D.S."/>
        </authorList>
    </citation>
    <scope>NUCLEOTIDE SEQUENCE [LARGE SCALE GENOMIC DNA]</scope>
    <source>
        <strain evidence="2 3">CBS 109695</strain>
    </source>
</reference>
<name>A0A165X4K4_9AGAM</name>
<dbReference type="EMBL" id="KV417728">
    <property type="protein sequence ID" value="KZP08196.1"/>
    <property type="molecule type" value="Genomic_DNA"/>
</dbReference>
<keyword evidence="3" id="KW-1185">Reference proteome</keyword>
<accession>A0A165X4K4</accession>
<gene>
    <name evidence="2" type="ORF">FIBSPDRAFT_266470</name>
</gene>
<evidence type="ECO:0000256" key="1">
    <source>
        <dbReference type="SAM" id="MobiDB-lite"/>
    </source>
</evidence>
<dbReference type="Proteomes" id="UP000076532">
    <property type="component" value="Unassembled WGS sequence"/>
</dbReference>
<evidence type="ECO:0000313" key="2">
    <source>
        <dbReference type="EMBL" id="KZP08196.1"/>
    </source>
</evidence>
<feature type="region of interest" description="Disordered" evidence="1">
    <location>
        <begin position="41"/>
        <end position="80"/>
    </location>
</feature>